<feature type="transmembrane region" description="Helical" evidence="2">
    <location>
        <begin position="686"/>
        <end position="707"/>
    </location>
</feature>
<keyword evidence="2" id="KW-1133">Transmembrane helix</keyword>
<evidence type="ECO:0000256" key="1">
    <source>
        <dbReference type="SAM" id="MobiDB-lite"/>
    </source>
</evidence>
<dbReference type="Pfam" id="PF13641">
    <property type="entry name" value="Glyco_tranf_2_3"/>
    <property type="match status" value="1"/>
</dbReference>
<dbReference type="InterPro" id="IPR050834">
    <property type="entry name" value="Glycosyltransf_2"/>
</dbReference>
<feature type="transmembrane region" description="Helical" evidence="2">
    <location>
        <begin position="751"/>
        <end position="769"/>
    </location>
</feature>
<dbReference type="PANTHER" id="PTHR43685:SF3">
    <property type="entry name" value="SLR2126 PROTEIN"/>
    <property type="match status" value="1"/>
</dbReference>
<feature type="transmembrane region" description="Helical" evidence="2">
    <location>
        <begin position="556"/>
        <end position="576"/>
    </location>
</feature>
<feature type="compositionally biased region" description="Acidic residues" evidence="1">
    <location>
        <begin position="11"/>
        <end position="21"/>
    </location>
</feature>
<dbReference type="AlphaFoldDB" id="A0A367YXW6"/>
<dbReference type="GO" id="GO:0016740">
    <property type="term" value="F:transferase activity"/>
    <property type="evidence" value="ECO:0007669"/>
    <property type="project" value="UniProtKB-KW"/>
</dbReference>
<dbReference type="EMBL" id="QOUI01000002">
    <property type="protein sequence ID" value="RCK70743.1"/>
    <property type="molecule type" value="Genomic_DNA"/>
</dbReference>
<keyword evidence="2" id="KW-0472">Membrane</keyword>
<feature type="transmembrane region" description="Helical" evidence="2">
    <location>
        <begin position="624"/>
        <end position="641"/>
    </location>
</feature>
<evidence type="ECO:0000313" key="3">
    <source>
        <dbReference type="EMBL" id="RCK70743.1"/>
    </source>
</evidence>
<feature type="transmembrane region" description="Helical" evidence="2">
    <location>
        <begin position="781"/>
        <end position="800"/>
    </location>
</feature>
<feature type="region of interest" description="Disordered" evidence="1">
    <location>
        <begin position="1"/>
        <end position="24"/>
    </location>
</feature>
<organism evidence="3 4">
    <name type="scientific">Desertihabitans brevis</name>
    <dbReference type="NCBI Taxonomy" id="2268447"/>
    <lineage>
        <taxon>Bacteria</taxon>
        <taxon>Bacillati</taxon>
        <taxon>Actinomycetota</taxon>
        <taxon>Actinomycetes</taxon>
        <taxon>Propionibacteriales</taxon>
        <taxon>Propionibacteriaceae</taxon>
        <taxon>Desertihabitans</taxon>
    </lineage>
</organism>
<evidence type="ECO:0000313" key="4">
    <source>
        <dbReference type="Proteomes" id="UP000252770"/>
    </source>
</evidence>
<sequence>MTEAGVSEPEATWEVDDEEPGTDPVDLSGEQVTAVLVCHDSTTWLPSALASLAALDPAPDYLVAVNNTPGDEADVLLEAARREGTLDLVVPGRREHGFAEAVEAGLAAADADLLEQTVVPRRGATAPPRRWVWLLHDDVVAEPDVLGELLRHVATEPDLDLTGPTLLVPSRANQPRRLTDSAVGVAGSGRPVPQAEPGEVLQGQLDRPADVLGLSTCGLLVRRDVWDALGGLAPELPVFRDGVELGWRATRAGYRVATTPTAHLVHRRVGRAGLRARSHTGAHPSAVDRALGMTLVAAHRTGPAALLTSLRLVLGCLLRMVGFVLGKAPDRAADEWRALRRYLAGGRTRSRLRERVGAAPATDQGRATAHRLRPRWWYSLRLGVEWVAGAVSDAWRDLGGRRQDTSLDELTGDDFAGREDAGAPWWHAPLALLVGVVLVAGVFGRMLSPGLLTAPQLLPGATTLTTSWGRYLDPVTAADGVVAPPWVGLAALLATPLAGHTDWVLVGVLAGAVGLAFLTARAALRALDVDPVTAVWVSAVWALLPTVLGAAQRGSLLAVGFAVVLPLLLRAATRLVGRPGLESVRGAFGVALAATVLLALQPALLVLLVPAGLLALLLRPRLRAQVAVAVGVPVLLLGPWWPTLVRHPGRWLTGPSPTLAPDEPAAPWRLLLGQTPGPAWFDGGPVPLAVTAPVVLGCLALGLLGLVRRGRQPVVRTAWLVAVLGLAAAVLTSRLVVTVPPYDEAVRPETSGWLLVALGALLVAGARGLPASRLPGALRRAVSVLLVLVLLTVGTAWWVFDGVTGPAERRASRLPPFITSAMADQPVRTLAVDLTGEQTRWNLLTADGPRLGDAERGLPVGAAERAELGALVTRLVATGGDDEATRRLAELQVGFVWVRGAEPVEVTTIGSTPGLQVGSDSPGGRVWTVTAEAPAPPAPAPDPVLRALAVAQLVLLLGVVVMAAPALRREEEDEPVARRGRAVLEQEAGR</sequence>
<keyword evidence="3" id="KW-0808">Transferase</keyword>
<comment type="caution">
    <text evidence="3">The sequence shown here is derived from an EMBL/GenBank/DDBJ whole genome shotgun (WGS) entry which is preliminary data.</text>
</comment>
<evidence type="ECO:0000256" key="2">
    <source>
        <dbReference type="SAM" id="Phobius"/>
    </source>
</evidence>
<protein>
    <submittedName>
        <fullName evidence="3">Glycosyltransferase family 2 protein</fullName>
    </submittedName>
</protein>
<feature type="transmembrane region" description="Helical" evidence="2">
    <location>
        <begin position="503"/>
        <end position="527"/>
    </location>
</feature>
<keyword evidence="4" id="KW-1185">Reference proteome</keyword>
<feature type="transmembrane region" description="Helical" evidence="2">
    <location>
        <begin position="588"/>
        <end position="617"/>
    </location>
</feature>
<dbReference type="SUPFAM" id="SSF53448">
    <property type="entry name" value="Nucleotide-diphospho-sugar transferases"/>
    <property type="match status" value="1"/>
</dbReference>
<gene>
    <name evidence="3" type="ORF">DT076_04895</name>
</gene>
<keyword evidence="2" id="KW-0812">Transmembrane</keyword>
<reference evidence="3 4" key="1">
    <citation type="submission" date="2018-07" db="EMBL/GenBank/DDBJ databases">
        <title>Desertimonas flava gen. nov. sp. nov.</title>
        <authorList>
            <person name="Liu S."/>
        </authorList>
    </citation>
    <scope>NUCLEOTIDE SEQUENCE [LARGE SCALE GENOMIC DNA]</scope>
    <source>
        <strain evidence="3 4">16Sb5-5</strain>
    </source>
</reference>
<feature type="region of interest" description="Disordered" evidence="1">
    <location>
        <begin position="970"/>
        <end position="990"/>
    </location>
</feature>
<accession>A0A367YXW6</accession>
<dbReference type="Proteomes" id="UP000252770">
    <property type="component" value="Unassembled WGS sequence"/>
</dbReference>
<name>A0A367YXW6_9ACTN</name>
<proteinExistence type="predicted"/>
<dbReference type="InterPro" id="IPR029044">
    <property type="entry name" value="Nucleotide-diphossugar_trans"/>
</dbReference>
<dbReference type="Gene3D" id="3.90.550.10">
    <property type="entry name" value="Spore Coat Polysaccharide Biosynthesis Protein SpsA, Chain A"/>
    <property type="match status" value="1"/>
</dbReference>
<dbReference type="PANTHER" id="PTHR43685">
    <property type="entry name" value="GLYCOSYLTRANSFERASE"/>
    <property type="match status" value="1"/>
</dbReference>
<feature type="transmembrane region" description="Helical" evidence="2">
    <location>
        <begin position="533"/>
        <end position="551"/>
    </location>
</feature>
<feature type="transmembrane region" description="Helical" evidence="2">
    <location>
        <begin position="719"/>
        <end position="739"/>
    </location>
</feature>
<feature type="transmembrane region" description="Helical" evidence="2">
    <location>
        <begin position="425"/>
        <end position="443"/>
    </location>
</feature>